<dbReference type="AlphaFoldDB" id="A0AAU7VM25"/>
<keyword evidence="1" id="KW-1133">Transmembrane helix</keyword>
<name>A0AAU7VM25_9FIRM</name>
<keyword evidence="1" id="KW-0812">Transmembrane</keyword>
<dbReference type="EMBL" id="CP158367">
    <property type="protein sequence ID" value="XBX74907.1"/>
    <property type="molecule type" value="Genomic_DNA"/>
</dbReference>
<organism evidence="2">
    <name type="scientific">Proteinivorax tanatarense</name>
    <dbReference type="NCBI Taxonomy" id="1260629"/>
    <lineage>
        <taxon>Bacteria</taxon>
        <taxon>Bacillati</taxon>
        <taxon>Bacillota</taxon>
        <taxon>Clostridia</taxon>
        <taxon>Eubacteriales</taxon>
        <taxon>Proteinivoracaceae</taxon>
        <taxon>Proteinivorax</taxon>
    </lineage>
</organism>
<reference evidence="2" key="2">
    <citation type="submission" date="2024-06" db="EMBL/GenBank/DDBJ databases">
        <authorList>
            <person name="Petrova K.O."/>
            <person name="Toshchakov S.V."/>
            <person name="Boltjanskaja Y.V."/>
            <person name="Kevbrin V."/>
        </authorList>
    </citation>
    <scope>NUCLEOTIDE SEQUENCE</scope>
    <source>
        <strain evidence="2">Z-910T</strain>
    </source>
</reference>
<feature type="transmembrane region" description="Helical" evidence="1">
    <location>
        <begin position="6"/>
        <end position="26"/>
    </location>
</feature>
<dbReference type="RefSeq" id="WP_350343656.1">
    <property type="nucleotide sequence ID" value="NZ_CP158367.1"/>
</dbReference>
<feature type="transmembrane region" description="Helical" evidence="1">
    <location>
        <begin position="38"/>
        <end position="56"/>
    </location>
</feature>
<accession>A0AAU7VM25</accession>
<gene>
    <name evidence="2" type="ORF">PRVXT_002972</name>
</gene>
<proteinExistence type="predicted"/>
<keyword evidence="1" id="KW-0472">Membrane</keyword>
<feature type="transmembrane region" description="Helical" evidence="1">
    <location>
        <begin position="76"/>
        <end position="97"/>
    </location>
</feature>
<reference evidence="2" key="1">
    <citation type="journal article" date="2013" name="Extremophiles">
        <title>Proteinivorax tanatarense gen. nov., sp. nov., an anaerobic, haloalkaliphilic, proteolytic bacterium isolated from a decaying algal bloom, and proposal of Proteinivoraceae fam. nov.</title>
        <authorList>
            <person name="Kevbrin V."/>
            <person name="Boltyanskaya Y."/>
            <person name="Zhilina T."/>
            <person name="Kolganova T."/>
            <person name="Lavrentjeva E."/>
            <person name="Kuznetsov B."/>
        </authorList>
    </citation>
    <scope>NUCLEOTIDE SEQUENCE</scope>
    <source>
        <strain evidence="2">Z-910T</strain>
    </source>
</reference>
<protein>
    <submittedName>
        <fullName evidence="2">Uncharacterized protein</fullName>
    </submittedName>
</protein>
<evidence type="ECO:0000256" key="1">
    <source>
        <dbReference type="SAM" id="Phobius"/>
    </source>
</evidence>
<evidence type="ECO:0000313" key="2">
    <source>
        <dbReference type="EMBL" id="XBX74907.1"/>
    </source>
</evidence>
<sequence length="117" mass="13544">MRTNFINLPISFIILLGIGELFQYFYKTISPIVANVEKIIFTILLFLFVKVIYDFLVKLKYNQRLFLYIEDYMIQIVQTIAIAILAIFISGIIQYFVDGTVRMTILASAGVLYLKNS</sequence>